<name>A0A934SSY6_9BURK</name>
<evidence type="ECO:0000313" key="2">
    <source>
        <dbReference type="Proteomes" id="UP000622890"/>
    </source>
</evidence>
<proteinExistence type="predicted"/>
<comment type="caution">
    <text evidence="1">The sequence shown here is derived from an EMBL/GenBank/DDBJ whole genome shotgun (WGS) entry which is preliminary data.</text>
</comment>
<keyword evidence="2" id="KW-1185">Reference proteome</keyword>
<dbReference type="AlphaFoldDB" id="A0A934SSY6"/>
<organism evidence="1 2">
    <name type="scientific">Noviherbaspirillum pedocola</name>
    <dbReference type="NCBI Taxonomy" id="2801341"/>
    <lineage>
        <taxon>Bacteria</taxon>
        <taxon>Pseudomonadati</taxon>
        <taxon>Pseudomonadota</taxon>
        <taxon>Betaproteobacteria</taxon>
        <taxon>Burkholderiales</taxon>
        <taxon>Oxalobacteraceae</taxon>
        <taxon>Noviherbaspirillum</taxon>
    </lineage>
</organism>
<gene>
    <name evidence="1" type="ORF">JJB74_08375</name>
</gene>
<reference evidence="1" key="1">
    <citation type="submission" date="2021-01" db="EMBL/GenBank/DDBJ databases">
        <title>Genome sequence of strain Noviherbaspirillum sp. DKR-6.</title>
        <authorList>
            <person name="Chaudhary D.K."/>
        </authorList>
    </citation>
    <scope>NUCLEOTIDE SEQUENCE</scope>
    <source>
        <strain evidence="1">DKR-6</strain>
    </source>
</reference>
<dbReference type="Proteomes" id="UP000622890">
    <property type="component" value="Unassembled WGS sequence"/>
</dbReference>
<dbReference type="EMBL" id="JAEPBG010000003">
    <property type="protein sequence ID" value="MBK4734616.1"/>
    <property type="molecule type" value="Genomic_DNA"/>
</dbReference>
<protein>
    <submittedName>
        <fullName evidence="1">Uncharacterized protein</fullName>
    </submittedName>
</protein>
<dbReference type="RefSeq" id="WP_200591405.1">
    <property type="nucleotide sequence ID" value="NZ_JAEPBG010000003.1"/>
</dbReference>
<evidence type="ECO:0000313" key="1">
    <source>
        <dbReference type="EMBL" id="MBK4734616.1"/>
    </source>
</evidence>
<sequence length="151" mass="16341">MAALSKAVADITNSVDLTEQMRLGTSGTEAFSMPLTVTSQIDVVISLAQAQLELMQKAGMAGASIAYMSSALSMVKPLLAQYMNMMSLLIKAGVEINGNPFLDEDTVLPEIRRFLSNKDLACILREAIPSMPEDQVEILEDLVGGHLPRRD</sequence>
<accession>A0A934SSY6</accession>